<dbReference type="AlphaFoldDB" id="C6C9N2"/>
<proteinExistence type="predicted"/>
<sequence length="64" mass="6992">MRLSAFCSFYVDVILFLRCLTEEIAARAIGGQRIVVSGAKCTDFLPSPVENAMPIRLLTGAVFL</sequence>
<protein>
    <submittedName>
        <fullName evidence="1">Uncharacterized protein</fullName>
    </submittedName>
</protein>
<gene>
    <name evidence="1" type="ordered locus">Dd703_0672</name>
</gene>
<organism evidence="1 2">
    <name type="scientific">Musicola paradisiaca (strain Ech703)</name>
    <name type="common">Dickeya paradisiaca</name>
    <name type="synonym">Dickeya dadantii</name>
    <dbReference type="NCBI Taxonomy" id="579405"/>
    <lineage>
        <taxon>Bacteria</taxon>
        <taxon>Pseudomonadati</taxon>
        <taxon>Pseudomonadota</taxon>
        <taxon>Gammaproteobacteria</taxon>
        <taxon>Enterobacterales</taxon>
        <taxon>Pectobacteriaceae</taxon>
        <taxon>Musicola</taxon>
    </lineage>
</organism>
<evidence type="ECO:0000313" key="2">
    <source>
        <dbReference type="Proteomes" id="UP000002734"/>
    </source>
</evidence>
<keyword evidence="2" id="KW-1185">Reference proteome</keyword>
<accession>C6C9N2</accession>
<dbReference type="Proteomes" id="UP000002734">
    <property type="component" value="Chromosome"/>
</dbReference>
<name>C6C9N2_MUSP7</name>
<evidence type="ECO:0000313" key="1">
    <source>
        <dbReference type="EMBL" id="ACS84483.1"/>
    </source>
</evidence>
<dbReference type="KEGG" id="dda:Dd703_0672"/>
<reference evidence="1" key="1">
    <citation type="submission" date="2009-06" db="EMBL/GenBank/DDBJ databases">
        <title>Complete sequence of Dickeya dadantii Ech703.</title>
        <authorList>
            <consortium name="US DOE Joint Genome Institute"/>
            <person name="Lucas S."/>
            <person name="Copeland A."/>
            <person name="Lapidus A."/>
            <person name="Glavina del Rio T."/>
            <person name="Dalin E."/>
            <person name="Tice H."/>
            <person name="Bruce D."/>
            <person name="Goodwin L."/>
            <person name="Pitluck S."/>
            <person name="Chertkov O."/>
            <person name="Brettin T."/>
            <person name="Detter J.C."/>
            <person name="Han C."/>
            <person name="Larimer F."/>
            <person name="Land M."/>
            <person name="Hauser L."/>
            <person name="Kyrpides N."/>
            <person name="Mikhailova N."/>
            <person name="Balakrishnan V."/>
            <person name="Glasner J."/>
            <person name="Perna N.T."/>
        </authorList>
    </citation>
    <scope>NUCLEOTIDE SEQUENCE [LARGE SCALE GENOMIC DNA]</scope>
    <source>
        <strain evidence="1">Ech703</strain>
    </source>
</reference>
<dbReference type="EMBL" id="CP001654">
    <property type="protein sequence ID" value="ACS84483.1"/>
    <property type="molecule type" value="Genomic_DNA"/>
</dbReference>
<dbReference type="HOGENOM" id="CLU_2860506_0_0_6"/>